<dbReference type="Gene3D" id="3.10.10.10">
    <property type="entry name" value="HIV Type 1 Reverse Transcriptase, subunit A, domain 1"/>
    <property type="match status" value="1"/>
</dbReference>
<dbReference type="GO" id="GO:0015074">
    <property type="term" value="P:DNA integration"/>
    <property type="evidence" value="ECO:0007669"/>
    <property type="project" value="InterPro"/>
</dbReference>
<dbReference type="PROSITE" id="PS50994">
    <property type="entry name" value="INTEGRASE"/>
    <property type="match status" value="1"/>
</dbReference>
<accession>A0A2N9ELC6</accession>
<dbReference type="CDD" id="cd09279">
    <property type="entry name" value="RNase_HI_like"/>
    <property type="match status" value="1"/>
</dbReference>
<reference evidence="2" key="1">
    <citation type="submission" date="2018-02" db="EMBL/GenBank/DDBJ databases">
        <authorList>
            <person name="Cohen D.B."/>
            <person name="Kent A.D."/>
        </authorList>
    </citation>
    <scope>NUCLEOTIDE SEQUENCE</scope>
</reference>
<dbReference type="Gene3D" id="3.30.70.270">
    <property type="match status" value="1"/>
</dbReference>
<name>A0A2N9ELC6_FAGSY</name>
<protein>
    <recommendedName>
        <fullName evidence="1">Integrase catalytic domain-containing protein</fullName>
    </recommendedName>
</protein>
<dbReference type="InterPro" id="IPR036397">
    <property type="entry name" value="RNaseH_sf"/>
</dbReference>
<dbReference type="Gene3D" id="1.10.340.70">
    <property type="match status" value="1"/>
</dbReference>
<dbReference type="Pfam" id="PF13456">
    <property type="entry name" value="RVT_3"/>
    <property type="match status" value="1"/>
</dbReference>
<organism evidence="2">
    <name type="scientific">Fagus sylvatica</name>
    <name type="common">Beechnut</name>
    <dbReference type="NCBI Taxonomy" id="28930"/>
    <lineage>
        <taxon>Eukaryota</taxon>
        <taxon>Viridiplantae</taxon>
        <taxon>Streptophyta</taxon>
        <taxon>Embryophyta</taxon>
        <taxon>Tracheophyta</taxon>
        <taxon>Spermatophyta</taxon>
        <taxon>Magnoliopsida</taxon>
        <taxon>eudicotyledons</taxon>
        <taxon>Gunneridae</taxon>
        <taxon>Pentapetalae</taxon>
        <taxon>rosids</taxon>
        <taxon>fabids</taxon>
        <taxon>Fagales</taxon>
        <taxon>Fagaceae</taxon>
        <taxon>Fagus</taxon>
    </lineage>
</organism>
<dbReference type="GO" id="GO:0004523">
    <property type="term" value="F:RNA-DNA hybrid ribonuclease activity"/>
    <property type="evidence" value="ECO:0007669"/>
    <property type="project" value="InterPro"/>
</dbReference>
<dbReference type="PANTHER" id="PTHR48475:SF1">
    <property type="entry name" value="RNASE H TYPE-1 DOMAIN-CONTAINING PROTEIN"/>
    <property type="match status" value="1"/>
</dbReference>
<dbReference type="InterPro" id="IPR001584">
    <property type="entry name" value="Integrase_cat-core"/>
</dbReference>
<dbReference type="InterPro" id="IPR012337">
    <property type="entry name" value="RNaseH-like_sf"/>
</dbReference>
<evidence type="ECO:0000259" key="1">
    <source>
        <dbReference type="PROSITE" id="PS50994"/>
    </source>
</evidence>
<dbReference type="PANTHER" id="PTHR48475">
    <property type="entry name" value="RIBONUCLEASE H"/>
    <property type="match status" value="1"/>
</dbReference>
<dbReference type="Pfam" id="PF17921">
    <property type="entry name" value="Integrase_H2C2"/>
    <property type="match status" value="1"/>
</dbReference>
<proteinExistence type="predicted"/>
<dbReference type="Gene3D" id="3.30.420.10">
    <property type="entry name" value="Ribonuclease H-like superfamily/Ribonuclease H"/>
    <property type="match status" value="2"/>
</dbReference>
<gene>
    <name evidence="2" type="ORF">FSB_LOCUS3251</name>
</gene>
<dbReference type="InterPro" id="IPR000477">
    <property type="entry name" value="RT_dom"/>
</dbReference>
<evidence type="ECO:0000313" key="2">
    <source>
        <dbReference type="EMBL" id="SPC75369.1"/>
    </source>
</evidence>
<dbReference type="InterPro" id="IPR041588">
    <property type="entry name" value="Integrase_H2C2"/>
</dbReference>
<dbReference type="InterPro" id="IPR002156">
    <property type="entry name" value="RNaseH_domain"/>
</dbReference>
<dbReference type="CDD" id="cd01647">
    <property type="entry name" value="RT_LTR"/>
    <property type="match status" value="1"/>
</dbReference>
<dbReference type="Pfam" id="PF00665">
    <property type="entry name" value="rve"/>
    <property type="match status" value="1"/>
</dbReference>
<dbReference type="Pfam" id="PF00078">
    <property type="entry name" value="RVT_1"/>
    <property type="match status" value="1"/>
</dbReference>
<dbReference type="SUPFAM" id="SSF53098">
    <property type="entry name" value="Ribonuclease H-like"/>
    <property type="match status" value="2"/>
</dbReference>
<dbReference type="InterPro" id="IPR043128">
    <property type="entry name" value="Rev_trsase/Diguanyl_cyclase"/>
</dbReference>
<sequence length="1526" mass="172944">MMAIFYKWVKDQVIKLPKITKQPTAEEQKDPKYCRYYRYIHHPTVDCRTLRWEVNRKIQDGTLQLSEEQQKVHKTPFPNYKKDKNKAVVSVVMVIHGNVNDMEVEESAVASSSLVPAAVRTLQKSPKFKSLFNQLGFGREARNAAMEALITIAAKSGATCFTVEVHASRAFLETTNVITFTDEDMEVQYPDHRRPLYLSAVVKDVQVRRALVDTGSCLNLIPLSTLQAANVPQQKIQGSPMEVTGFRGVTEYTMGHVQLVLRCVKGRLNGKPIRIATNSSPFDQTEAHFVEAALYDDLASTGEPSIVKPCGIPLPTWEDIKDDPEVDLRELLERKKKRKESEVEHGSPPQCVRVQLLNGRTGNSEEVVVDQAESTAVKEEKSTAAEPKMTAKEELEVINLSDDPDVNKPISISMSLSTKERKCLIDLLHEYKDVFAWDYNEMSGIDPGLVAHSLNVEPGTRPMVKPMRTFHTEVEAQITQEVKKLLAAGFIKPIQHPQRLLNIMPVEKKNGQIRCCVDFRNLNKACPKDEFPLPNMDLLIDSAANHAMFSFMDEFSGYNQIRMSTKDAEKTDFRTSIGNFYYTVMPFGLKNAGATYQRTMTAMFHDMMHKEIEDYVDDIVVKSKKREDHLETLRKVFDRCRLYKLKMNPLKSKASAMDFLVMKATTSHKELKNCFGEIYPSYQEILFHRYHEGTNFSQGIEELFGEIILHQETSYSWFDSSNSRIHASNEEGSSFHLVYSMPAVAFEKHANQAIGALVAQEDALWDQLLANLCIYTWLSNSRAQLGALVAEDKRLRHYFLAHTQTQLMTKSHPIRSLLYRPILSGRLAQWLLQLSQYEIITETPTAIKSQAIADLLAQFPGEDSLSISHEVPGGVGEALLADLVNFTWTLKFDGSSTSNSSGVGIVLIRENGETIAKSFKLDFSCSNNASEYEAYITGLAIAHEMGIKHLRVIRDSNLIICQTKGEFSLKEPSLAPYRALAQKLEENFDTFEISHAMRCGNHYADALATLGSQISFEEPKVNVTINKRNTPITDLLKEEFEEQYLDAEDWRIPIKAKLMSPEGVADLKTLKDYVLITGDLYRRLPRGVLARCVSLREATRKLTEVHEKSCEFGDGVSLYRRLHDSTLGYFWPDMMTGALLSLSTSLRTFYRSRPASKAATRLAKSQTVMKEAHSGECGEHQDKKRLYQLLLTLGYYWPTMKKDTVDFVRSCHTCQLQANLIHTHPTSLQNMAIPWPFHTWGLDLIVPINLPSGGYIWILVAIKYFSKWVEAIPLCKATSVAVANFIREHIITRFGIPHKIISDNGTPFVNKSVREVLEHYQIKHRRSTPYYPQGNGQAEATNCMLLRILSKMVFDYGKGWSSHLADALWAYRGSTKMATGFTPFSLVYDTDAIAPTELLVPSPRNLHRIDLEADVDICAEARMEDLESLEEARELAQVRSLRYHQKLANAYEKTLQTRVFAKGQMVLRTVDHVRRGLPSPSKFSPNWEGPYLIREAYDSGYYKLATVDGTTLVDPINGKCLKRYYS</sequence>
<feature type="domain" description="Integrase catalytic" evidence="1">
    <location>
        <begin position="1232"/>
        <end position="1391"/>
    </location>
</feature>
<dbReference type="EMBL" id="OIVN01000158">
    <property type="protein sequence ID" value="SPC75369.1"/>
    <property type="molecule type" value="Genomic_DNA"/>
</dbReference>
<dbReference type="GO" id="GO:0003676">
    <property type="term" value="F:nucleic acid binding"/>
    <property type="evidence" value="ECO:0007669"/>
    <property type="project" value="InterPro"/>
</dbReference>
<dbReference type="InterPro" id="IPR043502">
    <property type="entry name" value="DNA/RNA_pol_sf"/>
</dbReference>
<dbReference type="SUPFAM" id="SSF56672">
    <property type="entry name" value="DNA/RNA polymerases"/>
    <property type="match status" value="1"/>
</dbReference>